<dbReference type="Proteomes" id="UP001499930">
    <property type="component" value="Unassembled WGS sequence"/>
</dbReference>
<evidence type="ECO:0000313" key="2">
    <source>
        <dbReference type="Proteomes" id="UP001499930"/>
    </source>
</evidence>
<gene>
    <name evidence="1" type="ORF">GCM10017559_50030</name>
</gene>
<protein>
    <submittedName>
        <fullName evidence="1">Uncharacterized protein</fullName>
    </submittedName>
</protein>
<dbReference type="EMBL" id="BAAAWD010000014">
    <property type="protein sequence ID" value="GAA3019764.1"/>
    <property type="molecule type" value="Genomic_DNA"/>
</dbReference>
<name>A0ABN3YE54_9ACTN</name>
<keyword evidence="2" id="KW-1185">Reference proteome</keyword>
<organism evidence="1 2">
    <name type="scientific">Streptosporangium longisporum</name>
    <dbReference type="NCBI Taxonomy" id="46187"/>
    <lineage>
        <taxon>Bacteria</taxon>
        <taxon>Bacillati</taxon>
        <taxon>Actinomycetota</taxon>
        <taxon>Actinomycetes</taxon>
        <taxon>Streptosporangiales</taxon>
        <taxon>Streptosporangiaceae</taxon>
        <taxon>Streptosporangium</taxon>
    </lineage>
</organism>
<accession>A0ABN3YE54</accession>
<reference evidence="1 2" key="1">
    <citation type="journal article" date="2019" name="Int. J. Syst. Evol. Microbiol.">
        <title>The Global Catalogue of Microorganisms (GCM) 10K type strain sequencing project: providing services to taxonomists for standard genome sequencing and annotation.</title>
        <authorList>
            <consortium name="The Broad Institute Genomics Platform"/>
            <consortium name="The Broad Institute Genome Sequencing Center for Infectious Disease"/>
            <person name="Wu L."/>
            <person name="Ma J."/>
        </authorList>
    </citation>
    <scope>NUCLEOTIDE SEQUENCE [LARGE SCALE GENOMIC DNA]</scope>
    <source>
        <strain evidence="1 2">JCM 3106</strain>
    </source>
</reference>
<dbReference type="RefSeq" id="WP_344899401.1">
    <property type="nucleotide sequence ID" value="NZ_BAAAWD010000014.1"/>
</dbReference>
<proteinExistence type="predicted"/>
<evidence type="ECO:0000313" key="1">
    <source>
        <dbReference type="EMBL" id="GAA3019764.1"/>
    </source>
</evidence>
<sequence>MAKHTRLDVKASVPESATDRHYIVYPWVADCAALCKADWKPLWTNEAAFEQLLQLREKRTTVAGRRLPVKEARSAAAGATAAVIGTAAIVRQVRKETASAKAGEDSASGLPPWT</sequence>
<comment type="caution">
    <text evidence="1">The sequence shown here is derived from an EMBL/GenBank/DDBJ whole genome shotgun (WGS) entry which is preliminary data.</text>
</comment>